<proteinExistence type="predicted"/>
<organism evidence="1 2">
    <name type="scientific">Meloidogyne enterolobii</name>
    <name type="common">Root-knot nematode worm</name>
    <name type="synonym">Meloidogyne mayaguensis</name>
    <dbReference type="NCBI Taxonomy" id="390850"/>
    <lineage>
        <taxon>Eukaryota</taxon>
        <taxon>Metazoa</taxon>
        <taxon>Ecdysozoa</taxon>
        <taxon>Nematoda</taxon>
        <taxon>Chromadorea</taxon>
        <taxon>Rhabditida</taxon>
        <taxon>Tylenchina</taxon>
        <taxon>Tylenchomorpha</taxon>
        <taxon>Tylenchoidea</taxon>
        <taxon>Meloidogynidae</taxon>
        <taxon>Meloidogyninae</taxon>
        <taxon>Meloidogyne</taxon>
    </lineage>
</organism>
<dbReference type="EMBL" id="CAVMJV010000019">
    <property type="protein sequence ID" value="CAK5064100.1"/>
    <property type="molecule type" value="Genomic_DNA"/>
</dbReference>
<keyword evidence="2" id="KW-1185">Reference proteome</keyword>
<comment type="caution">
    <text evidence="1">The sequence shown here is derived from an EMBL/GenBank/DDBJ whole genome shotgun (WGS) entry which is preliminary data.</text>
</comment>
<name>A0ACB0YUQ8_MELEN</name>
<reference evidence="1" key="1">
    <citation type="submission" date="2023-11" db="EMBL/GenBank/DDBJ databases">
        <authorList>
            <person name="Poullet M."/>
        </authorList>
    </citation>
    <scope>NUCLEOTIDE SEQUENCE</scope>
    <source>
        <strain evidence="1">E1834</strain>
    </source>
</reference>
<protein>
    <submittedName>
        <fullName evidence="1">Uncharacterized protein</fullName>
    </submittedName>
</protein>
<sequence>MFFKTFFKTFIVFCFMGFDSLFVEGMHPPRGRMRTGEGQGQANLNTFSLTELSFLIKILDRIELDEVYNNSVSIERILRQKGAGVLAETGLSENDRIIDDFRRKIRGVLTYFTRILNTYQRQLQSYYLALSDRETQLIFINNRLDDYRQSVEVDEYNQFIVDHGLDIDEFGEGRDLGIVPASLWNIG</sequence>
<evidence type="ECO:0000313" key="1">
    <source>
        <dbReference type="EMBL" id="CAK5064100.1"/>
    </source>
</evidence>
<accession>A0ACB0YUQ8</accession>
<gene>
    <name evidence="1" type="ORF">MENTE1834_LOCUS16935</name>
</gene>
<evidence type="ECO:0000313" key="2">
    <source>
        <dbReference type="Proteomes" id="UP001497535"/>
    </source>
</evidence>
<dbReference type="Proteomes" id="UP001497535">
    <property type="component" value="Unassembled WGS sequence"/>
</dbReference>